<evidence type="ECO:0000313" key="1">
    <source>
        <dbReference type="EMBL" id="CAJ2643497.1"/>
    </source>
</evidence>
<comment type="caution">
    <text evidence="1">The sequence shown here is derived from an EMBL/GenBank/DDBJ whole genome shotgun (WGS) entry which is preliminary data.</text>
</comment>
<gene>
    <name evidence="1" type="ORF">MILVUS5_LOCUS12717</name>
</gene>
<protein>
    <submittedName>
        <fullName evidence="1">Uncharacterized protein</fullName>
    </submittedName>
</protein>
<reference evidence="1" key="1">
    <citation type="submission" date="2023-10" db="EMBL/GenBank/DDBJ databases">
        <authorList>
            <person name="Rodriguez Cubillos JULIANA M."/>
            <person name="De Vega J."/>
        </authorList>
    </citation>
    <scope>NUCLEOTIDE SEQUENCE</scope>
</reference>
<organism evidence="1 2">
    <name type="scientific">Trifolium pratense</name>
    <name type="common">Red clover</name>
    <dbReference type="NCBI Taxonomy" id="57577"/>
    <lineage>
        <taxon>Eukaryota</taxon>
        <taxon>Viridiplantae</taxon>
        <taxon>Streptophyta</taxon>
        <taxon>Embryophyta</taxon>
        <taxon>Tracheophyta</taxon>
        <taxon>Spermatophyta</taxon>
        <taxon>Magnoliopsida</taxon>
        <taxon>eudicotyledons</taxon>
        <taxon>Gunneridae</taxon>
        <taxon>Pentapetalae</taxon>
        <taxon>rosids</taxon>
        <taxon>fabids</taxon>
        <taxon>Fabales</taxon>
        <taxon>Fabaceae</taxon>
        <taxon>Papilionoideae</taxon>
        <taxon>50 kb inversion clade</taxon>
        <taxon>NPAAA clade</taxon>
        <taxon>Hologalegina</taxon>
        <taxon>IRL clade</taxon>
        <taxon>Trifolieae</taxon>
        <taxon>Trifolium</taxon>
    </lineage>
</organism>
<dbReference type="EMBL" id="CASHSV030000034">
    <property type="protein sequence ID" value="CAJ2643497.1"/>
    <property type="molecule type" value="Genomic_DNA"/>
</dbReference>
<dbReference type="Proteomes" id="UP001177021">
    <property type="component" value="Unassembled WGS sequence"/>
</dbReference>
<evidence type="ECO:0000313" key="2">
    <source>
        <dbReference type="Proteomes" id="UP001177021"/>
    </source>
</evidence>
<name>A0ACB0JIL9_TRIPR</name>
<proteinExistence type="predicted"/>
<accession>A0ACB0JIL9</accession>
<keyword evidence="2" id="KW-1185">Reference proteome</keyword>
<sequence length="198" mass="23227">MMSLNHNLIAPVFLINIKKTRASKRTRASASRIDISSQLQNLVKLKLNQIQNQIQIQTKSHRMRGIERKLILILIHLRVLHLPHITTIAATLFIKLLITKKKNRTRKKSEDHRRESTVHHRLRREKTTARFRENRDVETLRELETVILCDSGSEVRPSDQYTCHHYNHDRMAVITLCTVHKNTLMAKAVCRSYTMEIV</sequence>